<dbReference type="PANTHER" id="PTHR13947">
    <property type="entry name" value="GNAT FAMILY N-ACETYLTRANSFERASE"/>
    <property type="match status" value="1"/>
</dbReference>
<evidence type="ECO:0000313" key="3">
    <source>
        <dbReference type="EMBL" id="SOC43945.1"/>
    </source>
</evidence>
<dbReference type="SUPFAM" id="SSF55729">
    <property type="entry name" value="Acyl-CoA N-acyltransferases (Nat)"/>
    <property type="match status" value="1"/>
</dbReference>
<dbReference type="PROSITE" id="PS51186">
    <property type="entry name" value="GNAT"/>
    <property type="match status" value="1"/>
</dbReference>
<dbReference type="CDD" id="cd04301">
    <property type="entry name" value="NAT_SF"/>
    <property type="match status" value="1"/>
</dbReference>
<evidence type="ECO:0000259" key="2">
    <source>
        <dbReference type="PROSITE" id="PS51186"/>
    </source>
</evidence>
<dbReference type="RefSeq" id="WP_097150945.1">
    <property type="nucleotide sequence ID" value="NZ_OBQC01000018.1"/>
</dbReference>
<dbReference type="InterPro" id="IPR016181">
    <property type="entry name" value="Acyl_CoA_acyltransferase"/>
</dbReference>
<dbReference type="EMBL" id="OBQC01000018">
    <property type="protein sequence ID" value="SOC43945.1"/>
    <property type="molecule type" value="Genomic_DNA"/>
</dbReference>
<dbReference type="InterPro" id="IPR050769">
    <property type="entry name" value="NAT_camello-type"/>
</dbReference>
<organism evidence="3 4">
    <name type="scientific">Ureibacillus acetophenoni</name>
    <dbReference type="NCBI Taxonomy" id="614649"/>
    <lineage>
        <taxon>Bacteria</taxon>
        <taxon>Bacillati</taxon>
        <taxon>Bacillota</taxon>
        <taxon>Bacilli</taxon>
        <taxon>Bacillales</taxon>
        <taxon>Caryophanaceae</taxon>
        <taxon>Ureibacillus</taxon>
    </lineage>
</organism>
<dbReference type="Proteomes" id="UP000219252">
    <property type="component" value="Unassembled WGS sequence"/>
</dbReference>
<keyword evidence="1 3" id="KW-0808">Transferase</keyword>
<evidence type="ECO:0000256" key="1">
    <source>
        <dbReference type="ARBA" id="ARBA00022679"/>
    </source>
</evidence>
<sequence>MIIRNALQSEHEIIRELRLQAYEEHSTKIPQEHWNALKHQIVTDDHTNPDIEYIVAEIDGEILGTVVLFPAKIQGYEGLVEDKLEYPELRKLAVSSKARGKGVAKALVKECIKRSKEKGYSAMGLHTSDFMESAVNLYEKMGFVRVPGKDFIPLDDGIVVKAFQINF</sequence>
<gene>
    <name evidence="3" type="ORF">SAMN05877842_1183</name>
</gene>
<accession>A0A285UPV7</accession>
<keyword evidence="4" id="KW-1185">Reference proteome</keyword>
<dbReference type="GO" id="GO:0008080">
    <property type="term" value="F:N-acetyltransferase activity"/>
    <property type="evidence" value="ECO:0007669"/>
    <property type="project" value="InterPro"/>
</dbReference>
<dbReference type="OrthoDB" id="9803233at2"/>
<dbReference type="AlphaFoldDB" id="A0A285UPV7"/>
<dbReference type="InterPro" id="IPR000182">
    <property type="entry name" value="GNAT_dom"/>
</dbReference>
<evidence type="ECO:0000313" key="4">
    <source>
        <dbReference type="Proteomes" id="UP000219252"/>
    </source>
</evidence>
<name>A0A285UPV7_9BACL</name>
<protein>
    <submittedName>
        <fullName evidence="3">Predicted N-acetyltransferase YhbS</fullName>
    </submittedName>
</protein>
<feature type="domain" description="N-acetyltransferase" evidence="2">
    <location>
        <begin position="1"/>
        <end position="166"/>
    </location>
</feature>
<proteinExistence type="predicted"/>
<dbReference type="Gene3D" id="3.40.630.30">
    <property type="match status" value="1"/>
</dbReference>
<reference evidence="4" key="1">
    <citation type="submission" date="2017-08" db="EMBL/GenBank/DDBJ databases">
        <authorList>
            <person name="Varghese N."/>
            <person name="Submissions S."/>
        </authorList>
    </citation>
    <scope>NUCLEOTIDE SEQUENCE [LARGE SCALE GENOMIC DNA]</scope>
    <source>
        <strain evidence="4">JC23</strain>
    </source>
</reference>
<dbReference type="Pfam" id="PF00583">
    <property type="entry name" value="Acetyltransf_1"/>
    <property type="match status" value="1"/>
</dbReference>
<dbReference type="PANTHER" id="PTHR13947:SF37">
    <property type="entry name" value="LD18367P"/>
    <property type="match status" value="1"/>
</dbReference>